<accession>A0ABD4SZP1</accession>
<reference evidence="1 2" key="1">
    <citation type="journal article" date="2015" name="Genome Announc.">
        <title>Draft Genome Sequence of Filamentous Marine Cyanobacterium Lyngbya confervoides Strain BDU141951.</title>
        <authorList>
            <person name="Chandrababunaidu M.M."/>
            <person name="Sen D."/>
            <person name="Tripathy S."/>
        </authorList>
    </citation>
    <scope>NUCLEOTIDE SEQUENCE [LARGE SCALE GENOMIC DNA]</scope>
    <source>
        <strain evidence="1 2">BDU141951</strain>
    </source>
</reference>
<proteinExistence type="predicted"/>
<dbReference type="AlphaFoldDB" id="A0ABD4SZP1"/>
<evidence type="ECO:0000313" key="1">
    <source>
        <dbReference type="EMBL" id="MCM1981626.1"/>
    </source>
</evidence>
<dbReference type="EMBL" id="JTHE03000013">
    <property type="protein sequence ID" value="MCM1981626.1"/>
    <property type="molecule type" value="Genomic_DNA"/>
</dbReference>
<name>A0ABD4SZP1_9CYAN</name>
<keyword evidence="2" id="KW-1185">Reference proteome</keyword>
<protein>
    <submittedName>
        <fullName evidence="1">Uncharacterized protein</fullName>
    </submittedName>
</protein>
<sequence length="98" mass="11065">MALSNSEVKAMKIDVHFVLSRDDLLGVLINELHHREQQAVSVSLAELEALNEEQLRCIVTKNLHRYGLSKMGGDSYPQDIVDRLSVLATRINDDWSFG</sequence>
<organism evidence="1 2">
    <name type="scientific">Lyngbya confervoides BDU141951</name>
    <dbReference type="NCBI Taxonomy" id="1574623"/>
    <lineage>
        <taxon>Bacteria</taxon>
        <taxon>Bacillati</taxon>
        <taxon>Cyanobacteriota</taxon>
        <taxon>Cyanophyceae</taxon>
        <taxon>Oscillatoriophycideae</taxon>
        <taxon>Oscillatoriales</taxon>
        <taxon>Microcoleaceae</taxon>
        <taxon>Lyngbya</taxon>
    </lineage>
</organism>
<dbReference type="RefSeq" id="WP_166279408.1">
    <property type="nucleotide sequence ID" value="NZ_JTHE03000013.1"/>
</dbReference>
<comment type="caution">
    <text evidence="1">The sequence shown here is derived from an EMBL/GenBank/DDBJ whole genome shotgun (WGS) entry which is preliminary data.</text>
</comment>
<evidence type="ECO:0000313" key="2">
    <source>
        <dbReference type="Proteomes" id="UP000031561"/>
    </source>
</evidence>
<gene>
    <name evidence="1" type="ORF">QQ91_0002110</name>
</gene>
<dbReference type="Proteomes" id="UP000031561">
    <property type="component" value="Unassembled WGS sequence"/>
</dbReference>